<proteinExistence type="predicted"/>
<dbReference type="PANTHER" id="PTHR42535:SF2">
    <property type="entry name" value="CHROMOSOME UNDETERMINED SCAFFOLD_146, WHOLE GENOME SHOTGUN SEQUENCE"/>
    <property type="match status" value="1"/>
</dbReference>
<dbReference type="InterPro" id="IPR013320">
    <property type="entry name" value="ConA-like_dom_sf"/>
</dbReference>
<dbReference type="CDD" id="cd00110">
    <property type="entry name" value="LamG"/>
    <property type="match status" value="1"/>
</dbReference>
<evidence type="ECO:0000256" key="2">
    <source>
        <dbReference type="ARBA" id="ARBA00023157"/>
    </source>
</evidence>
<evidence type="ECO:0000313" key="6">
    <source>
        <dbReference type="Proteomes" id="UP000034090"/>
    </source>
</evidence>
<dbReference type="SMART" id="SM00560">
    <property type="entry name" value="LamGL"/>
    <property type="match status" value="6"/>
</dbReference>
<keyword evidence="2" id="KW-1015">Disulfide bond</keyword>
<accession>A0A0G1DJH2</accession>
<dbReference type="Proteomes" id="UP000034090">
    <property type="component" value="Unassembled WGS sequence"/>
</dbReference>
<keyword evidence="3" id="KW-0472">Membrane</keyword>
<feature type="transmembrane region" description="Helical" evidence="3">
    <location>
        <begin position="31"/>
        <end position="51"/>
    </location>
</feature>
<dbReference type="InterPro" id="IPR006558">
    <property type="entry name" value="LamG-like"/>
</dbReference>
<dbReference type="Gene3D" id="2.60.120.200">
    <property type="match status" value="6"/>
</dbReference>
<keyword evidence="1" id="KW-0732">Signal</keyword>
<feature type="domain" description="LamG-like jellyroll fold" evidence="4">
    <location>
        <begin position="810"/>
        <end position="955"/>
    </location>
</feature>
<comment type="caution">
    <text evidence="5">The sequence shown here is derived from an EMBL/GenBank/DDBJ whole genome shotgun (WGS) entry which is preliminary data.</text>
</comment>
<sequence>MIYDLRFMNIKYMTPKGVCSLFKRTRKLRKILFVFSLIVIIVILPIAYLTLRDPSMVLADTLVKLDEGYGESVGDQQGNVTGTITNAVWKTDDLCFDGKCLYFDGTGDLVSFGDDVDLDFTGSQSFTITLWFRHTPMTSGQQVLVAKYNSATGTDGGYKILMESDGDITFGIDDDQTSFPEDSVTSTAANYDDNQWHQVEAVKSGSSSISLYIDANLIGTTSLTSTGNVDNSDTFYLGMDGDGSSNGWVGFLDELKVYRLARSASGIKGDFAKNSPSGGTSASFGISDSSYLSNGLVGYWRLDENSGTTTGDSSGNGITSQTFTGQTTWTTGKFGPSLTFDGTDDVVRFTEVAPVDLGATTDSYSISAWINTTTFVGFEAAIAMKNDSSSGAYPYFLNLNNGSDACFKLSDGTNTPTACYAPNVNDGVWHHIVGVRDVTGDKVFIYVDGIQAGSVTDTTTATTANNDDVSLGNGGSAAYGLYDYTGKIDDVRIYNRAMSSAEIEKLYSWGPAPIAYYQLDENTGTSANDTSGSLEFGGAGIDTLTLASGASWTTAKFGSGVRVGQSSDAITTTQNTITDIKGENLTIEGWFYREDTDNDLLLIRKKANALDTGAGYALLAWSNPNDGNICLYVADGTDKYETCTAFTRLTANTWYHIAAVFDRDSTTNTAVYINGVKDKTSEAGTISSVDSMTNTQLFSIMGGASSPFNVNSRVDDVKVYAYARNSTQLITDMNAGHPSPGSPVGSYVARWKMDDEYGTTAQDTTTNNNDLTLNSSSWTPSGKFNGAWNGTGANWLSKTDDPDFDFNTAEDFSLSLWFKSDSLTNPSNDEYLVSKEAASAGYAIWATATNAEIVCGIDDDATTFPEDSAGDTAANTDYYDQTWHHAVCIRNTTTGRLELYIDAKLVDADATLTATGNLSNTDSLTIGDRNATNDTDDFNGDLDEVKIFRSALFSSEVKVDMNYGSSAVLGDITGYDDGGLGGNPPNGWWRLSEGTGTTTVSDSSGGENNMTMNNIEETDWSKSMYLNKSSSVLTLDGSNEYLSWADDSEFDVADDQGFTIMAWVKHNGAISTSNDYIMTKADTTNGGYKLYMDDSGDFCFATDDDTTWTPDAFACTSGIDYDDSLWHHVVGKRDTSEGLKLFVDGRVVASGGAALATLTNANALYIGMDRDGTSDGWDGTIDDVRFYNYTLTDAQTVYTYNRGAPWAWYKLDECSGTTAYNSAINSSGEAFGLNGTISAGSGGSNTSVGSCSSGTTTEMWNNGTTGKRNASLDFDGDATAANADYVDMGDQSQFNIVDSGFSVEAWVNRATFNTLDVIASKKDDISSTLIDGWALYINVGDLSVFNVGNGSVGDIVNSSGITITAAGWHHIVGVWDNDIGQIFVYVDGIVTAGSTVGSLPSDPAVSFQIGSESDEGNPFDGQIDNVRIYSYPLSQAQVKKAYNEGAVFFGSATGPP</sequence>
<gene>
    <name evidence="5" type="ORF">UV74_C0009G0002</name>
</gene>
<feature type="domain" description="LamG-like jellyroll fold" evidence="4">
    <location>
        <begin position="124"/>
        <end position="265"/>
    </location>
</feature>
<dbReference type="SUPFAM" id="SSF49899">
    <property type="entry name" value="Concanavalin A-like lectins/glucanases"/>
    <property type="match status" value="6"/>
</dbReference>
<protein>
    <recommendedName>
        <fullName evidence="4">LamG-like jellyroll fold domain-containing protein</fullName>
    </recommendedName>
</protein>
<evidence type="ECO:0000259" key="4">
    <source>
        <dbReference type="SMART" id="SM00560"/>
    </source>
</evidence>
<name>A0A0G1DJH2_9BACT</name>
<dbReference type="Pfam" id="PF13385">
    <property type="entry name" value="Laminin_G_3"/>
    <property type="match status" value="6"/>
</dbReference>
<keyword evidence="3" id="KW-1133">Transmembrane helix</keyword>
<organism evidence="5 6">
    <name type="scientific">Candidatus Woesebacteria bacterium GW2011_GWB1_43_14</name>
    <dbReference type="NCBI Taxonomy" id="1618578"/>
    <lineage>
        <taxon>Bacteria</taxon>
        <taxon>Candidatus Woeseibacteriota</taxon>
    </lineage>
</organism>
<reference evidence="5 6" key="1">
    <citation type="journal article" date="2015" name="Nature">
        <title>rRNA introns, odd ribosomes, and small enigmatic genomes across a large radiation of phyla.</title>
        <authorList>
            <person name="Brown C.T."/>
            <person name="Hug L.A."/>
            <person name="Thomas B.C."/>
            <person name="Sharon I."/>
            <person name="Castelle C.J."/>
            <person name="Singh A."/>
            <person name="Wilkins M.J."/>
            <person name="Williams K.H."/>
            <person name="Banfield J.F."/>
        </authorList>
    </citation>
    <scope>NUCLEOTIDE SEQUENCE [LARGE SCALE GENOMIC DNA]</scope>
</reference>
<evidence type="ECO:0000313" key="5">
    <source>
        <dbReference type="EMBL" id="KKS97722.1"/>
    </source>
</evidence>
<evidence type="ECO:0000256" key="3">
    <source>
        <dbReference type="SAM" id="Phobius"/>
    </source>
</evidence>
<keyword evidence="3" id="KW-0812">Transmembrane</keyword>
<feature type="domain" description="LamG-like jellyroll fold" evidence="4">
    <location>
        <begin position="583"/>
        <end position="727"/>
    </location>
</feature>
<dbReference type="STRING" id="1618578.UV74_C0009G0002"/>
<dbReference type="EMBL" id="LCFQ01000009">
    <property type="protein sequence ID" value="KKS97722.1"/>
    <property type="molecule type" value="Genomic_DNA"/>
</dbReference>
<dbReference type="InterPro" id="IPR001791">
    <property type="entry name" value="Laminin_G"/>
</dbReference>
<evidence type="ECO:0000256" key="1">
    <source>
        <dbReference type="ARBA" id="ARBA00022729"/>
    </source>
</evidence>
<feature type="domain" description="LamG-like jellyroll fold" evidence="4">
    <location>
        <begin position="362"/>
        <end position="501"/>
    </location>
</feature>
<dbReference type="PANTHER" id="PTHR42535">
    <property type="entry name" value="OOKINETE PROTEIN, PUTATIVE-RELATED"/>
    <property type="match status" value="1"/>
</dbReference>
<feature type="domain" description="LamG-like jellyroll fold" evidence="4">
    <location>
        <begin position="1299"/>
        <end position="1436"/>
    </location>
</feature>
<feature type="domain" description="LamG-like jellyroll fold" evidence="4">
    <location>
        <begin position="1056"/>
        <end position="1194"/>
    </location>
</feature>